<sequence>MDKENMSQIILVFPDMSLLELQNNVVNKFFTVTAAAPLVVLSYWPPNTKELVTGISTPPVMLIHHGFVLYFYASPLEALRFRDDIVFSVQKSSSSASPFVGFSGLRSCFYWRKKGLTVVYVLPQRLQLIGIAFALRRFTPSLVVGKTVCESFGSVVAMVGSDEISLGLWVREVKCSSGGLVVVIRFVEWPCSLELVSSK</sequence>
<proteinExistence type="predicted"/>
<dbReference type="EMBL" id="JAGKQM010000014">
    <property type="protein sequence ID" value="KAH0882870.1"/>
    <property type="molecule type" value="Genomic_DNA"/>
</dbReference>
<gene>
    <name evidence="1" type="ORF">HID58_058966</name>
</gene>
<dbReference type="Proteomes" id="UP000824890">
    <property type="component" value="Unassembled WGS sequence"/>
</dbReference>
<evidence type="ECO:0000313" key="1">
    <source>
        <dbReference type="EMBL" id="KAH0882870.1"/>
    </source>
</evidence>
<evidence type="ECO:0000313" key="2">
    <source>
        <dbReference type="Proteomes" id="UP000824890"/>
    </source>
</evidence>
<accession>A0ABQ7ZRJ9</accession>
<organism evidence="1 2">
    <name type="scientific">Brassica napus</name>
    <name type="common">Rape</name>
    <dbReference type="NCBI Taxonomy" id="3708"/>
    <lineage>
        <taxon>Eukaryota</taxon>
        <taxon>Viridiplantae</taxon>
        <taxon>Streptophyta</taxon>
        <taxon>Embryophyta</taxon>
        <taxon>Tracheophyta</taxon>
        <taxon>Spermatophyta</taxon>
        <taxon>Magnoliopsida</taxon>
        <taxon>eudicotyledons</taxon>
        <taxon>Gunneridae</taxon>
        <taxon>Pentapetalae</taxon>
        <taxon>rosids</taxon>
        <taxon>malvids</taxon>
        <taxon>Brassicales</taxon>
        <taxon>Brassicaceae</taxon>
        <taxon>Brassiceae</taxon>
        <taxon>Brassica</taxon>
    </lineage>
</organism>
<name>A0ABQ7ZRJ9_BRANA</name>
<keyword evidence="2" id="KW-1185">Reference proteome</keyword>
<comment type="caution">
    <text evidence="1">The sequence shown here is derived from an EMBL/GenBank/DDBJ whole genome shotgun (WGS) entry which is preliminary data.</text>
</comment>
<reference evidence="1 2" key="1">
    <citation type="submission" date="2021-05" db="EMBL/GenBank/DDBJ databases">
        <title>Genome Assembly of Synthetic Allotetraploid Brassica napus Reveals Homoeologous Exchanges between Subgenomes.</title>
        <authorList>
            <person name="Davis J.T."/>
        </authorList>
    </citation>
    <scope>NUCLEOTIDE SEQUENCE [LARGE SCALE GENOMIC DNA]</scope>
    <source>
        <strain evidence="2">cv. Da-Ae</strain>
        <tissue evidence="1">Seedling</tissue>
    </source>
</reference>
<protein>
    <submittedName>
        <fullName evidence="1">Uncharacterized protein</fullName>
    </submittedName>
</protein>